<dbReference type="Pfam" id="PF19327">
    <property type="entry name" value="Ap4A_phos_N"/>
    <property type="match status" value="1"/>
</dbReference>
<dbReference type="InterPro" id="IPR045759">
    <property type="entry name" value="Ap4A_phos1/2_N"/>
</dbReference>
<keyword evidence="1" id="KW-1133">Transmembrane helix</keyword>
<sequence>MGNLIWHEFARYVSLTATTYTIWASFWGMLYRKFFWDFAEGILRAPGGIQPSPKVAFLITLIVKAPIIQIFSMFIGIGIVAIEYPLPFFKDTSVARSFAFKAIMLIVQAVFAIMYYQNPAIEAVIIPIDLASYLYLVCSREGAKESRIPWERFVLFTEGLLWHKDRAYLVIRFPKFIKFSFTLIRKSRTVLFDGFGNRKWNKNKEKDTSSDVEGGNHYFSSGEFEIRLCPALQEKPELPAPSLELLAEKERNADKGTKTDPFAPPYIPNLFLGELKDPEENAEYVVLFNKYSVVPHHILLVTKEYPTPEFQSQSSPLFPPDLVQTYQLLLAARAAGRKFFAFYNCGSYSGASQPHKHLQLIPIEDDGPPVERLARAANLEVPDRPFSISALPYANHIRRLPTNLSLSTSPSELSEILSRSFLNLLDLSITTIRHDPSYPPGPPSYNVILTLEHLHIIPRKEETYILEETKEKLSVNALGFAGMLLVKCEEELQAVRKEGVGKILRGVGLESVHEIQVSQDDDRLANL</sequence>
<protein>
    <recommendedName>
        <fullName evidence="7">ATP adenylyltransferase</fullName>
    </recommendedName>
</protein>
<feature type="transmembrane region" description="Helical" evidence="1">
    <location>
        <begin position="12"/>
        <end position="30"/>
    </location>
</feature>
<evidence type="ECO:0000259" key="2">
    <source>
        <dbReference type="Pfam" id="PF09830"/>
    </source>
</evidence>
<dbReference type="InterPro" id="IPR036265">
    <property type="entry name" value="HIT-like_sf"/>
</dbReference>
<keyword evidence="6" id="KW-1185">Reference proteome</keyword>
<dbReference type="GO" id="GO:0009117">
    <property type="term" value="P:nucleotide metabolic process"/>
    <property type="evidence" value="ECO:0007669"/>
    <property type="project" value="InterPro"/>
</dbReference>
<dbReference type="EMBL" id="JANAWD010000054">
    <property type="protein sequence ID" value="KAJ3489038.1"/>
    <property type="molecule type" value="Genomic_DNA"/>
</dbReference>
<evidence type="ECO:0000259" key="4">
    <source>
        <dbReference type="Pfam" id="PF24853"/>
    </source>
</evidence>
<evidence type="ECO:0000256" key="1">
    <source>
        <dbReference type="SAM" id="Phobius"/>
    </source>
</evidence>
<dbReference type="PANTHER" id="PTHR38420">
    <property type="entry name" value="AP-4-A PHOSPHORYLASE II"/>
    <property type="match status" value="1"/>
</dbReference>
<reference evidence="5" key="1">
    <citation type="submission" date="2022-07" db="EMBL/GenBank/DDBJ databases">
        <title>Genome Sequence of Physisporinus lineatus.</title>
        <authorList>
            <person name="Buettner E."/>
        </authorList>
    </citation>
    <scope>NUCLEOTIDE SEQUENCE</scope>
    <source>
        <strain evidence="5">VT162</strain>
    </source>
</reference>
<evidence type="ECO:0008006" key="7">
    <source>
        <dbReference type="Google" id="ProtNLM"/>
    </source>
</evidence>
<feature type="domain" description="Ap4A phosphorylase 1/2 N-terminal" evidence="3">
    <location>
        <begin position="249"/>
        <end position="364"/>
    </location>
</feature>
<accession>A0AAD5V8N2</accession>
<keyword evidence="1" id="KW-0472">Membrane</keyword>
<evidence type="ECO:0000259" key="3">
    <source>
        <dbReference type="Pfam" id="PF19327"/>
    </source>
</evidence>
<dbReference type="InterPro" id="IPR043171">
    <property type="entry name" value="Ap4A_phos1/2-like"/>
</dbReference>
<evidence type="ECO:0000313" key="5">
    <source>
        <dbReference type="EMBL" id="KAJ3489038.1"/>
    </source>
</evidence>
<comment type="caution">
    <text evidence="5">The sequence shown here is derived from an EMBL/GenBank/DDBJ whole genome shotgun (WGS) entry which is preliminary data.</text>
</comment>
<dbReference type="GO" id="GO:0003877">
    <property type="term" value="F:ATP:ADP adenylyltransferase activity"/>
    <property type="evidence" value="ECO:0007669"/>
    <property type="project" value="InterPro"/>
</dbReference>
<gene>
    <name evidence="5" type="ORF">NLI96_g2403</name>
</gene>
<feature type="transmembrane region" description="Helical" evidence="1">
    <location>
        <begin position="67"/>
        <end position="86"/>
    </location>
</feature>
<dbReference type="GO" id="GO:0005524">
    <property type="term" value="F:ATP binding"/>
    <property type="evidence" value="ECO:0007669"/>
    <property type="project" value="InterPro"/>
</dbReference>
<feature type="transmembrane region" description="Helical" evidence="1">
    <location>
        <begin position="98"/>
        <end position="116"/>
    </location>
</feature>
<dbReference type="AlphaFoldDB" id="A0AAD5V8N2"/>
<dbReference type="SUPFAM" id="SSF54197">
    <property type="entry name" value="HIT-like"/>
    <property type="match status" value="1"/>
</dbReference>
<dbReference type="InterPro" id="IPR056144">
    <property type="entry name" value="DUF7727"/>
</dbReference>
<dbReference type="InterPro" id="IPR019200">
    <property type="entry name" value="ATP_adenylylTrfase_C"/>
</dbReference>
<feature type="domain" description="ATP adenylyltransferase C-terminal" evidence="2">
    <location>
        <begin position="390"/>
        <end position="509"/>
    </location>
</feature>
<evidence type="ECO:0000313" key="6">
    <source>
        <dbReference type="Proteomes" id="UP001212997"/>
    </source>
</evidence>
<dbReference type="Proteomes" id="UP001212997">
    <property type="component" value="Unassembled WGS sequence"/>
</dbReference>
<proteinExistence type="predicted"/>
<dbReference type="PANTHER" id="PTHR38420:SF1">
    <property type="entry name" value="PUTATIVE (AFU_ORTHOLOGUE AFUA_5G14690)-RELATED"/>
    <property type="match status" value="1"/>
</dbReference>
<dbReference type="Pfam" id="PF09830">
    <property type="entry name" value="ATP_transf"/>
    <property type="match status" value="1"/>
</dbReference>
<dbReference type="Gene3D" id="3.30.428.70">
    <property type="match status" value="1"/>
</dbReference>
<dbReference type="InterPro" id="IPR009163">
    <property type="entry name" value="Ap4A_phos1/2"/>
</dbReference>
<feature type="domain" description="DUF7727" evidence="4">
    <location>
        <begin position="1"/>
        <end position="128"/>
    </location>
</feature>
<name>A0AAD5V8N2_9APHY</name>
<dbReference type="Pfam" id="PF24853">
    <property type="entry name" value="DUF7727"/>
    <property type="match status" value="1"/>
</dbReference>
<keyword evidence="1" id="KW-0812">Transmembrane</keyword>
<organism evidence="5 6">
    <name type="scientific">Meripilus lineatus</name>
    <dbReference type="NCBI Taxonomy" id="2056292"/>
    <lineage>
        <taxon>Eukaryota</taxon>
        <taxon>Fungi</taxon>
        <taxon>Dikarya</taxon>
        <taxon>Basidiomycota</taxon>
        <taxon>Agaricomycotina</taxon>
        <taxon>Agaricomycetes</taxon>
        <taxon>Polyporales</taxon>
        <taxon>Meripilaceae</taxon>
        <taxon>Meripilus</taxon>
    </lineage>
</organism>